<keyword evidence="2" id="KW-1185">Reference proteome</keyword>
<dbReference type="EMBL" id="PPEI02000001">
    <property type="protein sequence ID" value="PWN67624.1"/>
    <property type="molecule type" value="Genomic_DNA"/>
</dbReference>
<dbReference type="OrthoDB" id="9774475at2"/>
<evidence type="ECO:0000313" key="1">
    <source>
        <dbReference type="EMBL" id="PWN67624.1"/>
    </source>
</evidence>
<dbReference type="RefSeq" id="WP_109618139.1">
    <property type="nucleotide sequence ID" value="NZ_PPEI02000001.1"/>
</dbReference>
<dbReference type="InterPro" id="IPR014729">
    <property type="entry name" value="Rossmann-like_a/b/a_fold"/>
</dbReference>
<gene>
    <name evidence="1" type="ORF">C1638_003265</name>
</gene>
<organism evidence="1 2">
    <name type="scientific">Chryseobacterium oncorhynchi</name>
    <dbReference type="NCBI Taxonomy" id="741074"/>
    <lineage>
        <taxon>Bacteria</taxon>
        <taxon>Pseudomonadati</taxon>
        <taxon>Bacteroidota</taxon>
        <taxon>Flavobacteriia</taxon>
        <taxon>Flavobacteriales</taxon>
        <taxon>Weeksellaceae</taxon>
        <taxon>Chryseobacterium group</taxon>
        <taxon>Chryseobacterium</taxon>
    </lineage>
</organism>
<protein>
    <recommendedName>
        <fullName evidence="3">Phosphoadenosine phosphosulphate reductase domain-containing protein</fullName>
    </recommendedName>
</protein>
<dbReference type="Proteomes" id="UP000236182">
    <property type="component" value="Unassembled WGS sequence"/>
</dbReference>
<sequence>MKKKGLISFSGGETSGFMLWWLLENKSNEYDFTILYANTGRENDATLEFVKNCAEYFGCEIIWVEAVIRFKVRAFGKFKTFTSFEKKKDYLNSFSPEQLKEIEFNKVDKKSGIPIFRMCVEEVDCGTVHRIVTYQTATRNQDWKKRNDTPYEMMVKKYGLANVSNRVSTRELKERPIHSLMKSLGHKAYDTFIGIRVDEFDRMSKERKDLNLFYPLVVWKPFTKQHVNFWWSIMPFRLMLQGWEGNCITCYKKSFEKLMQIMIDDPWKFEFDEYLEKKYGFYIPKKKLIEMFFKGKELPKLPLKIFRENRTVAEIRKMAGSVKKKIKDDSRTTAVQLSIYDDEESCEVFSQCGN</sequence>
<proteinExistence type="predicted"/>
<accession>A0A316X270</accession>
<reference evidence="1" key="1">
    <citation type="submission" date="2018-04" db="EMBL/GenBank/DDBJ databases">
        <title>Draft Genome Sequences of Chryseobacterium lactis NCTC11390T isolated from milk, Chryseobacterium oncorhynchi 701B-08T from rainbow trout, and Chryseobacterium viscerum 687B-08T from diseased fish.</title>
        <authorList>
            <person name="Jeong J.-J."/>
            <person name="Lee Y.J."/>
            <person name="Pathiraja D."/>
            <person name="Park B."/>
            <person name="Choi I.-G."/>
            <person name="Kim K.D."/>
        </authorList>
    </citation>
    <scope>NUCLEOTIDE SEQUENCE [LARGE SCALE GENOMIC DNA]</scope>
    <source>
        <strain evidence="1">701B-08</strain>
    </source>
</reference>
<evidence type="ECO:0008006" key="3">
    <source>
        <dbReference type="Google" id="ProtNLM"/>
    </source>
</evidence>
<dbReference type="SUPFAM" id="SSF52402">
    <property type="entry name" value="Adenine nucleotide alpha hydrolases-like"/>
    <property type="match status" value="1"/>
</dbReference>
<evidence type="ECO:0000313" key="2">
    <source>
        <dbReference type="Proteomes" id="UP000236182"/>
    </source>
</evidence>
<dbReference type="Gene3D" id="3.40.50.620">
    <property type="entry name" value="HUPs"/>
    <property type="match status" value="1"/>
</dbReference>
<comment type="caution">
    <text evidence="1">The sequence shown here is derived from an EMBL/GenBank/DDBJ whole genome shotgun (WGS) entry which is preliminary data.</text>
</comment>
<dbReference type="AlphaFoldDB" id="A0A316X270"/>
<name>A0A316X270_9FLAO</name>